<dbReference type="GO" id="GO:0008270">
    <property type="term" value="F:zinc ion binding"/>
    <property type="evidence" value="ECO:0007669"/>
    <property type="project" value="UniProtKB-KW"/>
</dbReference>
<comment type="caution">
    <text evidence="3">The sequence shown here is derived from an EMBL/GenBank/DDBJ whole genome shotgun (WGS) entry which is preliminary data.</text>
</comment>
<evidence type="ECO:0000259" key="2">
    <source>
        <dbReference type="PROSITE" id="PS50157"/>
    </source>
</evidence>
<dbReference type="Proteomes" id="UP000478052">
    <property type="component" value="Unassembled WGS sequence"/>
</dbReference>
<keyword evidence="1" id="KW-0863">Zinc-finger</keyword>
<keyword evidence="1" id="KW-0479">Metal-binding</keyword>
<organism evidence="3 4">
    <name type="scientific">Aphis craccivora</name>
    <name type="common">Cowpea aphid</name>
    <dbReference type="NCBI Taxonomy" id="307492"/>
    <lineage>
        <taxon>Eukaryota</taxon>
        <taxon>Metazoa</taxon>
        <taxon>Ecdysozoa</taxon>
        <taxon>Arthropoda</taxon>
        <taxon>Hexapoda</taxon>
        <taxon>Insecta</taxon>
        <taxon>Pterygota</taxon>
        <taxon>Neoptera</taxon>
        <taxon>Paraneoptera</taxon>
        <taxon>Hemiptera</taxon>
        <taxon>Sternorrhyncha</taxon>
        <taxon>Aphidomorpha</taxon>
        <taxon>Aphidoidea</taxon>
        <taxon>Aphididae</taxon>
        <taxon>Aphidini</taxon>
        <taxon>Aphis</taxon>
        <taxon>Aphis</taxon>
    </lineage>
</organism>
<dbReference type="InterPro" id="IPR013087">
    <property type="entry name" value="Znf_C2H2_type"/>
</dbReference>
<accession>A0A6G0Y1L2</accession>
<evidence type="ECO:0000313" key="4">
    <source>
        <dbReference type="Proteomes" id="UP000478052"/>
    </source>
</evidence>
<sequence>MKTENTFQANDIGIHPYLNKLVVDFSNSSDTIVENKNIKSTQNTDHISFSKWDDIKILSYVVNSKHDVRLKSGQQIINNYSKTDRRMPYHFVDTSYCKEYFRKLKCMLSNDVKSKWLGDKKTTLADQLSLYKCSGKNCKRVFSNQQLFRNHLNYHHHSNSEWSDE</sequence>
<keyword evidence="1" id="KW-0862">Zinc</keyword>
<dbReference type="GO" id="GO:0008168">
    <property type="term" value="F:methyltransferase activity"/>
    <property type="evidence" value="ECO:0007669"/>
    <property type="project" value="UniProtKB-KW"/>
</dbReference>
<dbReference type="AlphaFoldDB" id="A0A6G0Y1L2"/>
<evidence type="ECO:0000256" key="1">
    <source>
        <dbReference type="PROSITE-ProRule" id="PRU00042"/>
    </source>
</evidence>
<dbReference type="GO" id="GO:0032259">
    <property type="term" value="P:methylation"/>
    <property type="evidence" value="ECO:0007669"/>
    <property type="project" value="UniProtKB-KW"/>
</dbReference>
<protein>
    <submittedName>
        <fullName evidence="3">Putative histone-lysine N-methyltransferase 1</fullName>
    </submittedName>
</protein>
<dbReference type="PROSITE" id="PS50157">
    <property type="entry name" value="ZINC_FINGER_C2H2_2"/>
    <property type="match status" value="1"/>
</dbReference>
<proteinExistence type="predicted"/>
<evidence type="ECO:0000313" key="3">
    <source>
        <dbReference type="EMBL" id="KAF0747651.1"/>
    </source>
</evidence>
<keyword evidence="4" id="KW-1185">Reference proteome</keyword>
<name>A0A6G0Y1L2_APHCR</name>
<dbReference type="EMBL" id="VUJU01006768">
    <property type="protein sequence ID" value="KAF0747651.1"/>
    <property type="molecule type" value="Genomic_DNA"/>
</dbReference>
<reference evidence="3 4" key="1">
    <citation type="submission" date="2019-08" db="EMBL/GenBank/DDBJ databases">
        <title>Whole genome of Aphis craccivora.</title>
        <authorList>
            <person name="Voronova N.V."/>
            <person name="Shulinski R.S."/>
            <person name="Bandarenka Y.V."/>
            <person name="Zhorov D.G."/>
            <person name="Warner D."/>
        </authorList>
    </citation>
    <scope>NUCLEOTIDE SEQUENCE [LARGE SCALE GENOMIC DNA]</scope>
    <source>
        <strain evidence="3">180601</strain>
        <tissue evidence="3">Whole Body</tissue>
    </source>
</reference>
<keyword evidence="3" id="KW-0808">Transferase</keyword>
<gene>
    <name evidence="3" type="ORF">FWK35_00026095</name>
</gene>
<feature type="domain" description="C2H2-type" evidence="2">
    <location>
        <begin position="131"/>
        <end position="160"/>
    </location>
</feature>
<dbReference type="PROSITE" id="PS00028">
    <property type="entry name" value="ZINC_FINGER_C2H2_1"/>
    <property type="match status" value="1"/>
</dbReference>
<keyword evidence="3" id="KW-0489">Methyltransferase</keyword>